<reference evidence="5 6" key="1">
    <citation type="submission" date="2021-06" db="EMBL/GenBank/DDBJ databases">
        <title>Chromosome-level genome assembly of the red-tail catfish (Hemibagrus wyckioides).</title>
        <authorList>
            <person name="Shao F."/>
        </authorList>
    </citation>
    <scope>NUCLEOTIDE SEQUENCE [LARGE SCALE GENOMIC DNA]</scope>
    <source>
        <strain evidence="5">EC202008001</strain>
        <tissue evidence="5">Blood</tissue>
    </source>
</reference>
<comment type="caution">
    <text evidence="5">The sequence shown here is derived from an EMBL/GenBank/DDBJ whole genome shotgun (WGS) entry which is preliminary data.</text>
</comment>
<sequence>MRMRGARGEGGGTYAHFTQNAVGVSRELIVDGLYRARGARFVELSSALPLTVQKIMSYHHKHSGDNDYRSGENRNKGPRWSHCRKRDADGNVRRSRDESETNTSDRRGSNRPECFTTPESAGPVSRIKDWAEEVENDEMRTNVRRDIERYRRRILTGDVAQRERKASSGSSDSQDSRGSPVPGDIETDEAVLMRRQKQINYGKNTLAYDRYIKEVPKHLRKPGVHPRTPNKFKKYSRRSWDQQIKLWKVKLHAWDPPAEEGSDLQAVDLGEVMDFELDVECSVDPEIEASSSKTNTSDFELSGTPHKMMKIDEAEMA</sequence>
<dbReference type="GO" id="GO:0071207">
    <property type="term" value="F:histone pre-mRNA stem-loop binding"/>
    <property type="evidence" value="ECO:0007669"/>
    <property type="project" value="TreeGrafter"/>
</dbReference>
<evidence type="ECO:0000313" key="6">
    <source>
        <dbReference type="Proteomes" id="UP000824219"/>
    </source>
</evidence>
<dbReference type="FunFam" id="1.10.8.1120:FF:000001">
    <property type="entry name" value="Histone RNA hairpin-binding protein-like"/>
    <property type="match status" value="1"/>
</dbReference>
<feature type="region of interest" description="Disordered" evidence="3">
    <location>
        <begin position="286"/>
        <end position="317"/>
    </location>
</feature>
<feature type="compositionally biased region" description="Basic and acidic residues" evidence="3">
    <location>
        <begin position="86"/>
        <end position="110"/>
    </location>
</feature>
<dbReference type="GO" id="GO:0003729">
    <property type="term" value="F:mRNA binding"/>
    <property type="evidence" value="ECO:0007669"/>
    <property type="project" value="InterPro"/>
</dbReference>
<organism evidence="5 6">
    <name type="scientific">Hemibagrus wyckioides</name>
    <dbReference type="NCBI Taxonomy" id="337641"/>
    <lineage>
        <taxon>Eukaryota</taxon>
        <taxon>Metazoa</taxon>
        <taxon>Chordata</taxon>
        <taxon>Craniata</taxon>
        <taxon>Vertebrata</taxon>
        <taxon>Euteleostomi</taxon>
        <taxon>Actinopterygii</taxon>
        <taxon>Neopterygii</taxon>
        <taxon>Teleostei</taxon>
        <taxon>Ostariophysi</taxon>
        <taxon>Siluriformes</taxon>
        <taxon>Bagridae</taxon>
        <taxon>Hemibagrus</taxon>
    </lineage>
</organism>
<feature type="compositionally biased region" description="Low complexity" evidence="3">
    <location>
        <begin position="167"/>
        <end position="179"/>
    </location>
</feature>
<name>A0A9D3NU05_9TELE</name>
<dbReference type="Proteomes" id="UP000824219">
    <property type="component" value="Linkage Group LG08"/>
</dbReference>
<dbReference type="PANTHER" id="PTHR17408">
    <property type="entry name" value="HISTONE RNA HAIRPIN-BINDING PROTEIN"/>
    <property type="match status" value="1"/>
</dbReference>
<evidence type="ECO:0000256" key="3">
    <source>
        <dbReference type="SAM" id="MobiDB-lite"/>
    </source>
</evidence>
<dbReference type="InterPro" id="IPR038294">
    <property type="entry name" value="SLBP_RNA_bind_sf"/>
</dbReference>
<protein>
    <recommendedName>
        <fullName evidence="4">Histone RNA hairpin-binding protein RNA-binding domain-containing protein</fullName>
    </recommendedName>
</protein>
<dbReference type="GO" id="GO:0051028">
    <property type="term" value="P:mRNA transport"/>
    <property type="evidence" value="ECO:0007669"/>
    <property type="project" value="TreeGrafter"/>
</dbReference>
<dbReference type="EMBL" id="JAHKSW010000008">
    <property type="protein sequence ID" value="KAG7328988.1"/>
    <property type="molecule type" value="Genomic_DNA"/>
</dbReference>
<dbReference type="Pfam" id="PF15247">
    <property type="entry name" value="SLBP_RNA_bind"/>
    <property type="match status" value="1"/>
</dbReference>
<dbReference type="PANTHER" id="PTHR17408:SF7">
    <property type="entry name" value="HISTONE RNA HAIRPIN-BINDING PROTEIN"/>
    <property type="match status" value="1"/>
</dbReference>
<accession>A0A9D3NU05</accession>
<dbReference type="GO" id="GO:0071204">
    <property type="term" value="C:histone pre-mRNA 3'end processing complex"/>
    <property type="evidence" value="ECO:0007669"/>
    <property type="project" value="TreeGrafter"/>
</dbReference>
<dbReference type="GO" id="GO:0005737">
    <property type="term" value="C:cytoplasm"/>
    <property type="evidence" value="ECO:0007669"/>
    <property type="project" value="TreeGrafter"/>
</dbReference>
<dbReference type="InterPro" id="IPR026502">
    <property type="entry name" value="SLBP1/SLBP2"/>
</dbReference>
<evidence type="ECO:0000256" key="2">
    <source>
        <dbReference type="ARBA" id="ARBA00022884"/>
    </source>
</evidence>
<dbReference type="OrthoDB" id="265795at2759"/>
<evidence type="ECO:0000259" key="4">
    <source>
        <dbReference type="Pfam" id="PF15247"/>
    </source>
</evidence>
<dbReference type="Gene3D" id="1.10.8.1120">
    <property type="entry name" value="Histone RNA hairpin-binding protein RNA-binding domain"/>
    <property type="match status" value="1"/>
</dbReference>
<proteinExistence type="inferred from homology"/>
<dbReference type="AlphaFoldDB" id="A0A9D3NU05"/>
<comment type="similarity">
    <text evidence="1">Belongs to the SLBP family.</text>
</comment>
<gene>
    <name evidence="5" type="ORF">KOW79_007162</name>
</gene>
<keyword evidence="6" id="KW-1185">Reference proteome</keyword>
<feature type="compositionally biased region" description="Basic residues" evidence="3">
    <location>
        <begin position="76"/>
        <end position="85"/>
    </location>
</feature>
<evidence type="ECO:0000313" key="5">
    <source>
        <dbReference type="EMBL" id="KAG7328988.1"/>
    </source>
</evidence>
<feature type="compositionally biased region" description="Basic and acidic residues" evidence="3">
    <location>
        <begin position="63"/>
        <end position="75"/>
    </location>
</feature>
<feature type="region of interest" description="Disordered" evidence="3">
    <location>
        <begin position="159"/>
        <end position="188"/>
    </location>
</feature>
<dbReference type="InterPro" id="IPR029344">
    <property type="entry name" value="SLBP_RNA_bind"/>
</dbReference>
<feature type="domain" description="Histone RNA hairpin-binding protein RNA-binding" evidence="4">
    <location>
        <begin position="187"/>
        <end position="256"/>
    </location>
</feature>
<dbReference type="GO" id="GO:0006398">
    <property type="term" value="P:mRNA 3'-end processing by stem-loop binding and cleavage"/>
    <property type="evidence" value="ECO:0007669"/>
    <property type="project" value="TreeGrafter"/>
</dbReference>
<evidence type="ECO:0000256" key="1">
    <source>
        <dbReference type="ARBA" id="ARBA00006151"/>
    </source>
</evidence>
<keyword evidence="2" id="KW-0694">RNA-binding</keyword>
<feature type="region of interest" description="Disordered" evidence="3">
    <location>
        <begin position="61"/>
        <end position="126"/>
    </location>
</feature>
<feature type="compositionally biased region" description="Polar residues" evidence="3">
    <location>
        <begin position="289"/>
        <end position="299"/>
    </location>
</feature>